<feature type="domain" description="Transposase IS4-like" evidence="1">
    <location>
        <begin position="101"/>
        <end position="346"/>
    </location>
</feature>
<dbReference type="EMBL" id="FNDO01000168">
    <property type="protein sequence ID" value="SDJ22380.1"/>
    <property type="molecule type" value="Genomic_DNA"/>
</dbReference>
<dbReference type="InterPro" id="IPR047647">
    <property type="entry name" value="ISAs1_transpos"/>
</dbReference>
<dbReference type="GeneID" id="69483804"/>
<gene>
    <name evidence="3" type="ORF">SAMN05192582_11682</name>
</gene>
<dbReference type="Pfam" id="PF13808">
    <property type="entry name" value="DDE_Tnp_1_assoc"/>
    <property type="match status" value="1"/>
</dbReference>
<protein>
    <submittedName>
        <fullName evidence="3">Predicted transposase YbfD/YdcC associated with H repeats</fullName>
    </submittedName>
</protein>
<feature type="domain" description="H repeat-associated protein N-terminal" evidence="2">
    <location>
        <begin position="10"/>
        <end position="93"/>
    </location>
</feature>
<name>A0A1G8S140_BACOV</name>
<sequence length="383" mass="43863">MKIGIIDLCKQIEDPRMNRKKVHKMETIIYISIAAVICGAQSWNEIEEFGNAKIAFFKSRIPDLEFIPSHDTFNRFFSIIKPEYFELIFRNWVKQVCQEVKGVVAIDGKLMRGPSQCDGEHTTGKEGFKLWMVSAWSAVNGISLGQVKVDDKSNEITAIPLLINSLELSGCIVTIDAMGCQKDITQTIIERDANYIIAIKENKKKNYQLAKQIIDDYQDRDEIINRVTRHVSENTGHGRVEKRTCTVVSYGSIMEKMFKKKLVGLKSIVGIKSERTIVATGEYTQEVRYYVTSLDNTKPEEIASAIRQHWSIENNLHWQLDVTFREDYSKKVKNAARNFSVATKMALTILKKDKTTKGSMNLKRLKAGWDEKYLSQLLQNNNF</sequence>
<accession>A0A1G8S140</accession>
<reference evidence="3 4" key="1">
    <citation type="submission" date="2016-10" db="EMBL/GenBank/DDBJ databases">
        <authorList>
            <person name="de Groot N.N."/>
        </authorList>
    </citation>
    <scope>NUCLEOTIDE SEQUENCE [LARGE SCALE GENOMIC DNA]</scope>
    <source>
        <strain evidence="3 4">NLAE-zl-C57</strain>
    </source>
</reference>
<dbReference type="InterPro" id="IPR051698">
    <property type="entry name" value="Transposase_11-like"/>
</dbReference>
<evidence type="ECO:0000259" key="1">
    <source>
        <dbReference type="Pfam" id="PF01609"/>
    </source>
</evidence>
<dbReference type="GO" id="GO:0004803">
    <property type="term" value="F:transposase activity"/>
    <property type="evidence" value="ECO:0007669"/>
    <property type="project" value="InterPro"/>
</dbReference>
<dbReference type="InterPro" id="IPR002559">
    <property type="entry name" value="Transposase_11"/>
</dbReference>
<evidence type="ECO:0000313" key="4">
    <source>
        <dbReference type="Proteomes" id="UP000181870"/>
    </source>
</evidence>
<dbReference type="PANTHER" id="PTHR30298:SF0">
    <property type="entry name" value="PROTEIN YBFL-RELATED"/>
    <property type="match status" value="1"/>
</dbReference>
<dbReference type="RefSeq" id="WP_008018700.1">
    <property type="nucleotide sequence ID" value="NZ_FNDO01000168.1"/>
</dbReference>
<dbReference type="GO" id="GO:0006313">
    <property type="term" value="P:DNA transposition"/>
    <property type="evidence" value="ECO:0007669"/>
    <property type="project" value="InterPro"/>
</dbReference>
<dbReference type="AlphaFoldDB" id="A0A1G8S140"/>
<dbReference type="NCBIfam" id="NF033564">
    <property type="entry name" value="transpos_ISAs1"/>
    <property type="match status" value="1"/>
</dbReference>
<evidence type="ECO:0000313" key="3">
    <source>
        <dbReference type="EMBL" id="SDJ22380.1"/>
    </source>
</evidence>
<dbReference type="GO" id="GO:0003677">
    <property type="term" value="F:DNA binding"/>
    <property type="evidence" value="ECO:0007669"/>
    <property type="project" value="InterPro"/>
</dbReference>
<organism evidence="3 4">
    <name type="scientific">Bacteroides ovatus</name>
    <dbReference type="NCBI Taxonomy" id="28116"/>
    <lineage>
        <taxon>Bacteria</taxon>
        <taxon>Pseudomonadati</taxon>
        <taxon>Bacteroidota</taxon>
        <taxon>Bacteroidia</taxon>
        <taxon>Bacteroidales</taxon>
        <taxon>Bacteroidaceae</taxon>
        <taxon>Bacteroides</taxon>
    </lineage>
</organism>
<dbReference type="InterPro" id="IPR032806">
    <property type="entry name" value="YbfD_N"/>
</dbReference>
<dbReference type="Proteomes" id="UP000181870">
    <property type="component" value="Unassembled WGS sequence"/>
</dbReference>
<dbReference type="PANTHER" id="PTHR30298">
    <property type="entry name" value="H REPEAT-ASSOCIATED PREDICTED TRANSPOSASE"/>
    <property type="match status" value="1"/>
</dbReference>
<proteinExistence type="predicted"/>
<evidence type="ECO:0000259" key="2">
    <source>
        <dbReference type="Pfam" id="PF13808"/>
    </source>
</evidence>
<dbReference type="Pfam" id="PF01609">
    <property type="entry name" value="DDE_Tnp_1"/>
    <property type="match status" value="1"/>
</dbReference>